<keyword evidence="2 6" id="KW-0479">Metal-binding</keyword>
<dbReference type="GO" id="GO:0006355">
    <property type="term" value="P:regulation of DNA-templated transcription"/>
    <property type="evidence" value="ECO:0007669"/>
    <property type="project" value="UniProtKB-UniRule"/>
</dbReference>
<organism evidence="9">
    <name type="scientific">Arundo donax</name>
    <name type="common">Giant reed</name>
    <name type="synonym">Donax arundinaceus</name>
    <dbReference type="NCBI Taxonomy" id="35708"/>
    <lineage>
        <taxon>Eukaryota</taxon>
        <taxon>Viridiplantae</taxon>
        <taxon>Streptophyta</taxon>
        <taxon>Embryophyta</taxon>
        <taxon>Tracheophyta</taxon>
        <taxon>Spermatophyta</taxon>
        <taxon>Magnoliopsida</taxon>
        <taxon>Liliopsida</taxon>
        <taxon>Poales</taxon>
        <taxon>Poaceae</taxon>
        <taxon>PACMAD clade</taxon>
        <taxon>Arundinoideae</taxon>
        <taxon>Arundineae</taxon>
        <taxon>Arundo</taxon>
    </lineage>
</organism>
<dbReference type="InterPro" id="IPR031052">
    <property type="entry name" value="FHY3/FAR1"/>
</dbReference>
<dbReference type="InterPro" id="IPR004330">
    <property type="entry name" value="FAR1_DNA_bnd_dom"/>
</dbReference>
<keyword evidence="3 5" id="KW-0863">Zinc-finger</keyword>
<dbReference type="EMBL" id="GBRH01210227">
    <property type="protein sequence ID" value="JAD87668.1"/>
    <property type="molecule type" value="Transcribed_RNA"/>
</dbReference>
<comment type="subcellular location">
    <subcellularLocation>
        <location evidence="6">Nucleus</location>
    </subcellularLocation>
</comment>
<dbReference type="GO" id="GO:0008270">
    <property type="term" value="F:zinc ion binding"/>
    <property type="evidence" value="ECO:0007669"/>
    <property type="project" value="UniProtKB-UniRule"/>
</dbReference>
<dbReference type="PANTHER" id="PTHR31669:SF307">
    <property type="entry name" value="PROTEIN FAR1-RELATED SEQUENCE"/>
    <property type="match status" value="1"/>
</dbReference>
<dbReference type="Pfam" id="PF10551">
    <property type="entry name" value="MULE"/>
    <property type="match status" value="1"/>
</dbReference>
<evidence type="ECO:0000313" key="9">
    <source>
        <dbReference type="EMBL" id="JAD87668.1"/>
    </source>
</evidence>
<comment type="function">
    <text evidence="6">Putative transcription activator involved in regulating light control of development.</text>
</comment>
<accession>A0A0A9DLX1</accession>
<evidence type="ECO:0000256" key="1">
    <source>
        <dbReference type="ARBA" id="ARBA00005889"/>
    </source>
</evidence>
<keyword evidence="4 6" id="KW-0862">Zinc</keyword>
<evidence type="ECO:0000256" key="6">
    <source>
        <dbReference type="RuleBase" id="RU367018"/>
    </source>
</evidence>
<dbReference type="Pfam" id="PF04434">
    <property type="entry name" value="SWIM"/>
    <property type="match status" value="1"/>
</dbReference>
<evidence type="ECO:0000256" key="7">
    <source>
        <dbReference type="SAM" id="MobiDB-lite"/>
    </source>
</evidence>
<name>A0A0A9DLX1_ARUDO</name>
<comment type="similarity">
    <text evidence="1 6">Belongs to the FHY3/FAR1 family.</text>
</comment>
<reference evidence="9" key="1">
    <citation type="submission" date="2014-09" db="EMBL/GenBank/DDBJ databases">
        <authorList>
            <person name="Magalhaes I.L.F."/>
            <person name="Oliveira U."/>
            <person name="Santos F.R."/>
            <person name="Vidigal T.H.D.A."/>
            <person name="Brescovit A.D."/>
            <person name="Santos A.J."/>
        </authorList>
    </citation>
    <scope>NUCLEOTIDE SEQUENCE</scope>
    <source>
        <tissue evidence="9">Shoot tissue taken approximately 20 cm above the soil surface</tissue>
    </source>
</reference>
<dbReference type="GO" id="GO:0005634">
    <property type="term" value="C:nucleus"/>
    <property type="evidence" value="ECO:0007669"/>
    <property type="project" value="UniProtKB-SubCell"/>
</dbReference>
<dbReference type="Pfam" id="PF03101">
    <property type="entry name" value="FAR1"/>
    <property type="match status" value="1"/>
</dbReference>
<dbReference type="InterPro" id="IPR018289">
    <property type="entry name" value="MULE_transposase_dom"/>
</dbReference>
<dbReference type="InterPro" id="IPR006564">
    <property type="entry name" value="Znf_PMZ"/>
</dbReference>
<feature type="domain" description="SWIM-type" evidence="8">
    <location>
        <begin position="742"/>
        <end position="778"/>
    </location>
</feature>
<evidence type="ECO:0000256" key="2">
    <source>
        <dbReference type="ARBA" id="ARBA00022723"/>
    </source>
</evidence>
<reference evidence="9" key="2">
    <citation type="journal article" date="2015" name="Data Brief">
        <title>Shoot transcriptome of the giant reed, Arundo donax.</title>
        <authorList>
            <person name="Barrero R.A."/>
            <person name="Guerrero F.D."/>
            <person name="Moolhuijzen P."/>
            <person name="Goolsby J.A."/>
            <person name="Tidwell J."/>
            <person name="Bellgard S.E."/>
            <person name="Bellgard M.I."/>
        </authorList>
    </citation>
    <scope>NUCLEOTIDE SEQUENCE</scope>
    <source>
        <tissue evidence="9">Shoot tissue taken approximately 20 cm above the soil surface</tissue>
    </source>
</reference>
<feature type="compositionally biased region" description="Basic residues" evidence="7">
    <location>
        <begin position="943"/>
        <end position="952"/>
    </location>
</feature>
<evidence type="ECO:0000256" key="4">
    <source>
        <dbReference type="ARBA" id="ARBA00022833"/>
    </source>
</evidence>
<dbReference type="SMART" id="SM00575">
    <property type="entry name" value="ZnF_PMZ"/>
    <property type="match status" value="1"/>
</dbReference>
<evidence type="ECO:0000256" key="3">
    <source>
        <dbReference type="ARBA" id="ARBA00022771"/>
    </source>
</evidence>
<proteinExistence type="inferred from homology"/>
<dbReference type="InterPro" id="IPR007527">
    <property type="entry name" value="Znf_SWIM"/>
</dbReference>
<protein>
    <recommendedName>
        <fullName evidence="6">Protein FAR1-RELATED SEQUENCE</fullName>
    </recommendedName>
</protein>
<evidence type="ECO:0000259" key="8">
    <source>
        <dbReference type="PROSITE" id="PS50966"/>
    </source>
</evidence>
<sequence length="996" mass="111764">MDPICSRASGSGFVASSSGVVFNGVPSNGSGFDASYGVTGSNHILLASGGYLSLMANVAPAESLKPASISNFSCNEMRHFPMHVHEGKSVHEVVGGTSVQSLAIGNDEDRFDSVPDDEACYGDYDGDVSESSVDDHVTPRILHDFTVGYSSAEDAPLQRIPSEASPIFRPHKEPDVIDNRIPSWNALEGSNVDDVSVSRLAKWGSSSPFAHNEMVIGAVEKALRAGNDGQKKHMFLPTVGQTFPSLNDAYQFYNLYSCEMGFSIRSSKSNEGGAKEPNGSKQRIMQEWSCQQAHTPRKGTVHSSTMCGCPARLRVLRNKNGEYYISIFVPDHNHDLVESCGEKRHLHSHQSIDQATKDMVRYLRENNVSLSKVRCILGSMNGSVDNLTFNKKRLKTVCSDIASELISDDMQKIFQTFMKMREEDPNFVYAWQIDLECRITALMWSSGNNWKMYSYFGDVVTFDTTYRTNLYKMPFGIFVGVNNHFKSVIFADVLLTSEETASFEWAYTAFVEMMGGKAPATMLTDQCAAMRAALRNVLKTTVHRWCKWHVLKKVVEVLGHIFSNHNDFRDEFNKVVNHMLTQDEFNQAWDAMLEKYGLQGHPELSRAFESRKLWAKAWFTDVFCAGMTSTQRSESANNVMKNLVPCNSPLNLFVHQYSQVVKEQEIADQDEEKKNKQQVIKPKFGWLIERHAADVYTRAVHELIPEELHKTTAYVLQVVEPGVFRAVHVQSQRREKWSKVEFQVSIDEKTSYYSCECGLFNHSGILCCHVLLVMVQTGAPGIPDVHIMKRWTRQARTGNAEHLLPAQETSGPMQSKLFRHNILESAAKEVVKLAESDTDDFDYALKQLVLVQKKLKERQNAARIICQVGYESSGSEVGVSRQISSAGGSSSDGENRSMQIVDSRTGVAIDLSSIKAPIVQCDPFRPSSKRWKSAKELRIQNGKIRKERRKKQAAAGSGPVKQSRHCRQCRSIYHNIRQCPELQPLSPIDDEDEQDL</sequence>
<feature type="region of interest" description="Disordered" evidence="7">
    <location>
        <begin position="940"/>
        <end position="966"/>
    </location>
</feature>
<dbReference type="PROSITE" id="PS50966">
    <property type="entry name" value="ZF_SWIM"/>
    <property type="match status" value="1"/>
</dbReference>
<dbReference type="PANTHER" id="PTHR31669">
    <property type="entry name" value="PROTEIN FAR1-RELATED SEQUENCE 10-RELATED"/>
    <property type="match status" value="1"/>
</dbReference>
<evidence type="ECO:0000256" key="5">
    <source>
        <dbReference type="PROSITE-ProRule" id="PRU00325"/>
    </source>
</evidence>
<keyword evidence="6" id="KW-0539">Nucleus</keyword>
<dbReference type="AlphaFoldDB" id="A0A0A9DLX1"/>